<evidence type="ECO:0000259" key="2">
    <source>
        <dbReference type="Pfam" id="PF26640"/>
    </source>
</evidence>
<protein>
    <submittedName>
        <fullName evidence="3">HET-domain-containing protein</fullName>
    </submittedName>
</protein>
<gene>
    <name evidence="3" type="ORF">CC78DRAFT_448927</name>
</gene>
<comment type="caution">
    <text evidence="3">The sequence shown here is derived from an EMBL/GenBank/DDBJ whole genome shotgun (WGS) entry which is preliminary data.</text>
</comment>
<sequence>MRLLQSDSRGGFTLTQTGAGDIPTYAILSHTWGEEEVTFRDMVNGSGNKKKGYKKIQFCGRQADRDGLEFFWVDTCCIDKSSSAELSESINSMFQWYKEAKICYVFLSDVQSRQHHSQFEKEFWQSRWFTRGWTLQELVAPRNVEFYNAQWEHIGSKLEHKLLISRITGIDIRVLEGADPAICNVAQRMSWASARNTTRVEDRAYSLLGLFHVNMPMIYGEKENAFIRLQEEIIKNSEDYSLFAWHDHEIDKGSSLKSIYRGVLAYSPANF</sequence>
<proteinExistence type="predicted"/>
<dbReference type="AlphaFoldDB" id="A0A9P4KBK0"/>
<evidence type="ECO:0000313" key="3">
    <source>
        <dbReference type="EMBL" id="KAF2265643.1"/>
    </source>
</evidence>
<dbReference type="Pfam" id="PF26640">
    <property type="entry name" value="DUF8212"/>
    <property type="match status" value="1"/>
</dbReference>
<dbReference type="InterPro" id="IPR010730">
    <property type="entry name" value="HET"/>
</dbReference>
<accession>A0A9P4KBK0</accession>
<evidence type="ECO:0000259" key="1">
    <source>
        <dbReference type="Pfam" id="PF06985"/>
    </source>
</evidence>
<keyword evidence="4" id="KW-1185">Reference proteome</keyword>
<evidence type="ECO:0000313" key="4">
    <source>
        <dbReference type="Proteomes" id="UP000800093"/>
    </source>
</evidence>
<feature type="domain" description="DUF8212" evidence="2">
    <location>
        <begin position="224"/>
        <end position="248"/>
    </location>
</feature>
<organism evidence="3 4">
    <name type="scientific">Lojkania enalia</name>
    <dbReference type="NCBI Taxonomy" id="147567"/>
    <lineage>
        <taxon>Eukaryota</taxon>
        <taxon>Fungi</taxon>
        <taxon>Dikarya</taxon>
        <taxon>Ascomycota</taxon>
        <taxon>Pezizomycotina</taxon>
        <taxon>Dothideomycetes</taxon>
        <taxon>Pleosporomycetidae</taxon>
        <taxon>Pleosporales</taxon>
        <taxon>Pleosporales incertae sedis</taxon>
        <taxon>Lojkania</taxon>
    </lineage>
</organism>
<dbReference type="Pfam" id="PF06985">
    <property type="entry name" value="HET"/>
    <property type="match status" value="1"/>
</dbReference>
<feature type="domain" description="Heterokaryon incompatibility" evidence="1">
    <location>
        <begin position="25"/>
        <end position="114"/>
    </location>
</feature>
<dbReference type="OrthoDB" id="20872at2759"/>
<dbReference type="InterPro" id="IPR058525">
    <property type="entry name" value="DUF8212"/>
</dbReference>
<name>A0A9P4KBK0_9PLEO</name>
<dbReference type="PANTHER" id="PTHR10622:SF10">
    <property type="entry name" value="HET DOMAIN-CONTAINING PROTEIN"/>
    <property type="match status" value="1"/>
</dbReference>
<dbReference type="Proteomes" id="UP000800093">
    <property type="component" value="Unassembled WGS sequence"/>
</dbReference>
<feature type="non-terminal residue" evidence="3">
    <location>
        <position position="271"/>
    </location>
</feature>
<reference evidence="4" key="1">
    <citation type="journal article" date="2020" name="Stud. Mycol.">
        <title>101 Dothideomycetes genomes: A test case for predicting lifestyles and emergence of pathogens.</title>
        <authorList>
            <person name="Haridas S."/>
            <person name="Albert R."/>
            <person name="Binder M."/>
            <person name="Bloem J."/>
            <person name="LaButti K."/>
            <person name="Salamov A."/>
            <person name="Andreopoulos B."/>
            <person name="Baker S."/>
            <person name="Barry K."/>
            <person name="Bills G."/>
            <person name="Bluhm B."/>
            <person name="Cannon C."/>
            <person name="Castanera R."/>
            <person name="Culley D."/>
            <person name="Daum C."/>
            <person name="Ezra D."/>
            <person name="Gonzalez J."/>
            <person name="Henrissat B."/>
            <person name="Kuo A."/>
            <person name="Liang C."/>
            <person name="Lipzen A."/>
            <person name="Lutzoni F."/>
            <person name="Magnuson J."/>
            <person name="Mondo S."/>
            <person name="Nolan M."/>
            <person name="Ohm R."/>
            <person name="Pangilinan J."/>
            <person name="Park H.-J."/>
            <person name="Ramirez L."/>
            <person name="Alfaro M."/>
            <person name="Sun H."/>
            <person name="Tritt A."/>
            <person name="Yoshinaga Y."/>
            <person name="Zwiers L.-H."/>
            <person name="Turgeon B."/>
            <person name="Goodwin S."/>
            <person name="Spatafora J."/>
            <person name="Crous P."/>
            <person name="Grigoriev I."/>
        </authorList>
    </citation>
    <scope>NUCLEOTIDE SEQUENCE [LARGE SCALE GENOMIC DNA]</scope>
    <source>
        <strain evidence="4">CBS 304.66</strain>
    </source>
</reference>
<dbReference type="PANTHER" id="PTHR10622">
    <property type="entry name" value="HET DOMAIN-CONTAINING PROTEIN"/>
    <property type="match status" value="1"/>
</dbReference>
<dbReference type="EMBL" id="ML986604">
    <property type="protein sequence ID" value="KAF2265643.1"/>
    <property type="molecule type" value="Genomic_DNA"/>
</dbReference>